<comment type="caution">
    <text evidence="1">The sequence shown here is derived from an EMBL/GenBank/DDBJ whole genome shotgun (WGS) entry which is preliminary data.</text>
</comment>
<gene>
    <name evidence="1" type="ORF">ENX73_00880</name>
</gene>
<reference evidence="1" key="1">
    <citation type="journal article" date="2020" name="mSystems">
        <title>Genome- and Community-Level Interaction Insights into Carbon Utilization and Element Cycling Functions of Hydrothermarchaeota in Hydrothermal Sediment.</title>
        <authorList>
            <person name="Zhou Z."/>
            <person name="Liu Y."/>
            <person name="Xu W."/>
            <person name="Pan J."/>
            <person name="Luo Z.H."/>
            <person name="Li M."/>
        </authorList>
    </citation>
    <scope>NUCLEOTIDE SEQUENCE [LARGE SCALE GENOMIC DNA]</scope>
    <source>
        <strain evidence="1">SpSt-966</strain>
    </source>
</reference>
<organism evidence="1">
    <name type="scientific">Mesoaciditoga lauensis</name>
    <dbReference type="NCBI Taxonomy" id="1495039"/>
    <lineage>
        <taxon>Bacteria</taxon>
        <taxon>Thermotogati</taxon>
        <taxon>Thermotogota</taxon>
        <taxon>Thermotogae</taxon>
        <taxon>Mesoaciditogales</taxon>
        <taxon>Mesoaciditogaceae</taxon>
        <taxon>Mesoaciditoga</taxon>
    </lineage>
</organism>
<proteinExistence type="predicted"/>
<accession>A0A7V3RDK0</accession>
<evidence type="ECO:0000313" key="1">
    <source>
        <dbReference type="EMBL" id="HGE74665.1"/>
    </source>
</evidence>
<dbReference type="AlphaFoldDB" id="A0A7V3RDK0"/>
<sequence>MKYTSWAGLLAVISILLIILGAAAILPKPATVQPVTTYSQPNISMQFAMLEKPPAPPVTPYAIIIKPSTPVSASSTMVAALSQLKPQPAPVSQKPVITPVITPQPSPAYVPPQILPQIPKVITQPATIPTYTFANLSNIPNFQSLVDQMRRDYIAALRKLPTEIAYTLAGTVKGIIEVQTDGSVKVVKVISSPSVVLTDIYVRNIEQFVTFPRSLALTGIEIDATFNPSVAGTATTAAK</sequence>
<protein>
    <submittedName>
        <fullName evidence="1">Uncharacterized protein</fullName>
    </submittedName>
</protein>
<dbReference type="EMBL" id="DTPE01000038">
    <property type="protein sequence ID" value="HGE74665.1"/>
    <property type="molecule type" value="Genomic_DNA"/>
</dbReference>
<name>A0A7V3RDK0_9BACT</name>